<keyword evidence="1" id="KW-0472">Membrane</keyword>
<keyword evidence="1" id="KW-1133">Transmembrane helix</keyword>
<feature type="transmembrane region" description="Helical" evidence="1">
    <location>
        <begin position="71"/>
        <end position="92"/>
    </location>
</feature>
<reference evidence="2" key="2">
    <citation type="submission" date="2015-06" db="UniProtKB">
        <authorList>
            <consortium name="EnsemblMetazoa"/>
        </authorList>
    </citation>
    <scope>IDENTIFICATION</scope>
</reference>
<feature type="transmembrane region" description="Helical" evidence="1">
    <location>
        <begin position="327"/>
        <end position="347"/>
    </location>
</feature>
<dbReference type="EMBL" id="CAEY01001941">
    <property type="status" value="NOT_ANNOTATED_CDS"/>
    <property type="molecule type" value="Genomic_DNA"/>
</dbReference>
<evidence type="ECO:0000313" key="3">
    <source>
        <dbReference type="Proteomes" id="UP000015104"/>
    </source>
</evidence>
<keyword evidence="3" id="KW-1185">Reference proteome</keyword>
<feature type="transmembrane region" description="Helical" evidence="1">
    <location>
        <begin position="114"/>
        <end position="133"/>
    </location>
</feature>
<evidence type="ECO:0008006" key="4">
    <source>
        <dbReference type="Google" id="ProtNLM"/>
    </source>
</evidence>
<feature type="transmembrane region" description="Helical" evidence="1">
    <location>
        <begin position="182"/>
        <end position="204"/>
    </location>
</feature>
<keyword evidence="1" id="KW-0812">Transmembrane</keyword>
<dbReference type="EnsemblMetazoa" id="tetur08g08319.1">
    <property type="protein sequence ID" value="tetur08g08319.1"/>
    <property type="gene ID" value="tetur08g08319"/>
</dbReference>
<sequence>MTTIREVFPIQRYIFNILTEIERFCLYFPSSSIKNHDVTRNDLLNAIDDLERFERSARIFDRRKGCKHFQLQSLIILVLNSLQASHFLLLSITDNETIRFYAGDIFVSSSERKVLNYIVHVGIIIPCMVKIFLIHHDKFARKSFINIFDEYKESLEEYNKEFILLSTNEKSFRKSYYFLIKLYNYFNLMVYIVFGLAHTSTVVLNYSSLKPFIIQLIHTALLLAIYYLIISSALWFLFIMILVALLACNSIDSLTIECGKLNSINHYNWTNALTFYYKINLLNNWIDCFNAQVATIFMAVYIYAPFHNILIFFYLTQFTFDNLGVKILLISSNILILIVLYASNYLGTLIGQKGSLLHLSIYRVSVDTGGFYNLKVALKKLQVLERFEARKIGAYIGNYIYVNNNNTLILTLECASLYFLFCANINRNTL</sequence>
<proteinExistence type="predicted"/>
<dbReference type="HOGENOM" id="CLU_638317_0_0_1"/>
<name>T1KCP1_TETUR</name>
<protein>
    <recommendedName>
        <fullName evidence="4">Gustatory receptor</fullName>
    </recommendedName>
</protein>
<accession>T1KCP1</accession>
<evidence type="ECO:0000313" key="2">
    <source>
        <dbReference type="EnsemblMetazoa" id="tetur08g08319.1"/>
    </source>
</evidence>
<organism evidence="2 3">
    <name type="scientific">Tetranychus urticae</name>
    <name type="common">Two-spotted spider mite</name>
    <dbReference type="NCBI Taxonomy" id="32264"/>
    <lineage>
        <taxon>Eukaryota</taxon>
        <taxon>Metazoa</taxon>
        <taxon>Ecdysozoa</taxon>
        <taxon>Arthropoda</taxon>
        <taxon>Chelicerata</taxon>
        <taxon>Arachnida</taxon>
        <taxon>Acari</taxon>
        <taxon>Acariformes</taxon>
        <taxon>Trombidiformes</taxon>
        <taxon>Prostigmata</taxon>
        <taxon>Eleutherengona</taxon>
        <taxon>Raphignathae</taxon>
        <taxon>Tetranychoidea</taxon>
        <taxon>Tetranychidae</taxon>
        <taxon>Tetranychus</taxon>
    </lineage>
</organism>
<reference evidence="3" key="1">
    <citation type="submission" date="2011-08" db="EMBL/GenBank/DDBJ databases">
        <authorList>
            <person name="Rombauts S."/>
        </authorList>
    </citation>
    <scope>NUCLEOTIDE SEQUENCE</scope>
    <source>
        <strain evidence="3">London</strain>
    </source>
</reference>
<evidence type="ECO:0000256" key="1">
    <source>
        <dbReference type="SAM" id="Phobius"/>
    </source>
</evidence>
<dbReference type="AlphaFoldDB" id="T1KCP1"/>
<feature type="transmembrane region" description="Helical" evidence="1">
    <location>
        <begin position="293"/>
        <end position="315"/>
    </location>
</feature>
<feature type="transmembrane region" description="Helical" evidence="1">
    <location>
        <begin position="224"/>
        <end position="247"/>
    </location>
</feature>
<dbReference type="Proteomes" id="UP000015104">
    <property type="component" value="Unassembled WGS sequence"/>
</dbReference>